<evidence type="ECO:0000256" key="3">
    <source>
        <dbReference type="ARBA" id="ARBA00022840"/>
    </source>
</evidence>
<dbReference type="PROSITE" id="PS51456">
    <property type="entry name" value="MYOSIN_MOTOR"/>
    <property type="match status" value="1"/>
</dbReference>
<protein>
    <submittedName>
        <fullName evidence="11">Putative myosin class ii heavy chain</fullName>
    </submittedName>
</protein>
<dbReference type="AlphaFoldDB" id="A0A131XZ66"/>
<evidence type="ECO:0000256" key="6">
    <source>
        <dbReference type="ARBA" id="ARBA00023175"/>
    </source>
</evidence>
<dbReference type="GO" id="GO:0000146">
    <property type="term" value="F:microfilament motor activity"/>
    <property type="evidence" value="ECO:0007669"/>
    <property type="project" value="TreeGrafter"/>
</dbReference>
<dbReference type="GO" id="GO:0005546">
    <property type="term" value="F:phosphatidylinositol-4,5-bisphosphate binding"/>
    <property type="evidence" value="ECO:0007669"/>
    <property type="project" value="UniProtKB-ARBA"/>
</dbReference>
<accession>A0A131XZ66</accession>
<feature type="binding site" evidence="8">
    <location>
        <begin position="100"/>
        <end position="107"/>
    </location>
    <ligand>
        <name>ATP</name>
        <dbReference type="ChEBI" id="CHEBI:30616"/>
    </ligand>
</feature>
<keyword evidence="4" id="KW-0446">Lipid-binding</keyword>
<dbReference type="GO" id="GO:0005886">
    <property type="term" value="C:plasma membrane"/>
    <property type="evidence" value="ECO:0007669"/>
    <property type="project" value="TreeGrafter"/>
</dbReference>
<evidence type="ECO:0000256" key="1">
    <source>
        <dbReference type="ARBA" id="ARBA00008314"/>
    </source>
</evidence>
<evidence type="ECO:0000256" key="2">
    <source>
        <dbReference type="ARBA" id="ARBA00022741"/>
    </source>
</evidence>
<proteinExistence type="evidence at transcript level"/>
<keyword evidence="7 8" id="KW-0009">Actin-binding</keyword>
<dbReference type="GO" id="GO:0051015">
    <property type="term" value="F:actin filament binding"/>
    <property type="evidence" value="ECO:0007669"/>
    <property type="project" value="TreeGrafter"/>
</dbReference>
<reference evidence="11" key="1">
    <citation type="submission" date="2016-02" db="EMBL/GenBank/DDBJ databases">
        <title>RNAseq analyses of the midgut from blood- or serum-fed Ixodes ricinus ticks.</title>
        <authorList>
            <person name="Perner J."/>
            <person name="Provaznik J."/>
            <person name="Schrenkova J."/>
            <person name="Urbanova V."/>
            <person name="Ribeiro J.M."/>
            <person name="Kopacek P."/>
        </authorList>
    </citation>
    <scope>NUCLEOTIDE SEQUENCE</scope>
    <source>
        <tissue evidence="11">Gut</tissue>
    </source>
</reference>
<dbReference type="GO" id="GO:0016459">
    <property type="term" value="C:myosin complex"/>
    <property type="evidence" value="ECO:0007669"/>
    <property type="project" value="UniProtKB-KW"/>
</dbReference>
<dbReference type="GO" id="GO:0006897">
    <property type="term" value="P:endocytosis"/>
    <property type="evidence" value="ECO:0007669"/>
    <property type="project" value="TreeGrafter"/>
</dbReference>
<dbReference type="Gene3D" id="1.20.120.720">
    <property type="entry name" value="Myosin VI head, motor domain, U50 subdomain"/>
    <property type="match status" value="1"/>
</dbReference>
<feature type="domain" description="Myosin motor" evidence="9">
    <location>
        <begin position="7"/>
        <end position="691"/>
    </location>
</feature>
<dbReference type="GO" id="GO:0007368">
    <property type="term" value="P:determination of left/right symmetry"/>
    <property type="evidence" value="ECO:0007669"/>
    <property type="project" value="UniProtKB-ARBA"/>
</dbReference>
<dbReference type="Pfam" id="PF06017">
    <property type="entry name" value="Myosin_TH1"/>
    <property type="match status" value="1"/>
</dbReference>
<dbReference type="PANTHER" id="PTHR13140:SF713">
    <property type="entry name" value="UNCONVENTIONAL MYOSIN ID"/>
    <property type="match status" value="1"/>
</dbReference>
<dbReference type="Gene3D" id="1.20.5.4820">
    <property type="match status" value="1"/>
</dbReference>
<dbReference type="EMBL" id="GEFM01004248">
    <property type="protein sequence ID" value="JAP71548.1"/>
    <property type="molecule type" value="mRNA"/>
</dbReference>
<dbReference type="PANTHER" id="PTHR13140">
    <property type="entry name" value="MYOSIN"/>
    <property type="match status" value="1"/>
</dbReference>
<dbReference type="GO" id="GO:0007015">
    <property type="term" value="P:actin filament organization"/>
    <property type="evidence" value="ECO:0007669"/>
    <property type="project" value="TreeGrafter"/>
</dbReference>
<dbReference type="PRINTS" id="PR00193">
    <property type="entry name" value="MYOSINHEAVY"/>
</dbReference>
<dbReference type="Gene3D" id="3.40.850.10">
    <property type="entry name" value="Kinesin motor domain"/>
    <property type="match status" value="1"/>
</dbReference>
<comment type="similarity">
    <text evidence="1 8">Belongs to the TRAFAC class myosin-kinesin ATPase superfamily. Myosin family.</text>
</comment>
<dbReference type="SUPFAM" id="SSF52540">
    <property type="entry name" value="P-loop containing nucleoside triphosphate hydrolases"/>
    <property type="match status" value="1"/>
</dbReference>
<dbReference type="GO" id="GO:0005902">
    <property type="term" value="C:microvillus"/>
    <property type="evidence" value="ECO:0007669"/>
    <property type="project" value="TreeGrafter"/>
</dbReference>
<keyword evidence="2 8" id="KW-0547">Nucleotide-binding</keyword>
<dbReference type="PROSITE" id="PS51757">
    <property type="entry name" value="TH1"/>
    <property type="match status" value="1"/>
</dbReference>
<evidence type="ECO:0000313" key="11">
    <source>
        <dbReference type="EMBL" id="JAP71548.1"/>
    </source>
</evidence>
<keyword evidence="3 8" id="KW-0067">ATP-binding</keyword>
<dbReference type="GO" id="GO:0005737">
    <property type="term" value="C:cytoplasm"/>
    <property type="evidence" value="ECO:0007669"/>
    <property type="project" value="TreeGrafter"/>
</dbReference>
<dbReference type="GO" id="GO:0009888">
    <property type="term" value="P:tissue development"/>
    <property type="evidence" value="ECO:0007669"/>
    <property type="project" value="UniProtKB-ARBA"/>
</dbReference>
<dbReference type="FunFam" id="1.20.58.530:FF:000004">
    <property type="entry name" value="Unconventional myosin ID"/>
    <property type="match status" value="1"/>
</dbReference>
<dbReference type="InterPro" id="IPR036072">
    <property type="entry name" value="MYSc_Myo1"/>
</dbReference>
<evidence type="ECO:0000259" key="10">
    <source>
        <dbReference type="PROSITE" id="PS51757"/>
    </source>
</evidence>
<evidence type="ECO:0000259" key="9">
    <source>
        <dbReference type="PROSITE" id="PS51456"/>
    </source>
</evidence>
<evidence type="ECO:0000256" key="5">
    <source>
        <dbReference type="ARBA" id="ARBA00023123"/>
    </source>
</evidence>
<dbReference type="Gene3D" id="1.10.10.820">
    <property type="match status" value="1"/>
</dbReference>
<evidence type="ECO:0000256" key="4">
    <source>
        <dbReference type="ARBA" id="ARBA00023121"/>
    </source>
</evidence>
<evidence type="ECO:0000256" key="8">
    <source>
        <dbReference type="PROSITE-ProRule" id="PRU00782"/>
    </source>
</evidence>
<dbReference type="FunFam" id="1.10.10.820:FF:000001">
    <property type="entry name" value="Myosin heavy chain"/>
    <property type="match status" value="1"/>
</dbReference>
<dbReference type="InterPro" id="IPR036961">
    <property type="entry name" value="Kinesin_motor_dom_sf"/>
</dbReference>
<sequence>MAGFDDVGIGDFVLLENINTDAFMDNLKLRYNGGKVYTYIGEVCVSVNPYRTLNIYGPEQVNDYRGREIFERPPHVFAIADAAYKEMKRKSMDTCIVISGESGSGKTEASKIIMRYIAAITNVTGQQEIERVKNILLQSNCILEAFGNAKTNRNDNSSRFGKYMDINFDFKGDPLGGHINNYLLEKSRVIYQQPGERNFHAFYELLLGASDSQLSGYGLKHDAQLYFYTKQGGSPKVDTINDRADYKQVCSALKVLGFTPQQCDTLWKIVAAIIHLGEVSFEVEKDEAKVKGSLKQLSQLLSVSPEALKQALCHRVIAAGGEVMQKGHTVSEAIYGRDAFAKAIYERMFSWIVGRVNEAIEVRTNGYNVKKNTVIGVLDIYGFEIFDNNSFEQFCINYCNEKLQQLFIELVLKREQEEYLREGIQWQDVPYFNNKIICDLVEEPHRGILALADEACLNVGKVTDAMLLESLDKKLANHKHYTSRRLAPTDKTLEHHKNFKILHYAGDVTYSIEGFLDKNKDTLFQDFKRLLYNSTDPLIKSMWPEGAQNVKEVTKRPLTAGTLFKNSMIALVQNLASKEPFYVRCIKPNEHKSPILFDEERVRHQVNYLGLLENVRVRRAGFAYRQDYTRFLRRYKMITQYTWPNFYGGNDQEGCRVIVDELGFADDVKYGRTKIFVRSPQTLSKLENERLAIIPRIVVFLQKMWRGAIARMHYRKVKAALKILARYRKYRTRKYILDLKAAFRNVHQMKDFGKHVAWPLPPCCVREAVPSIKAIFSRWRGYMVLRKVPHEDWPQLHLKVTAADVLAGRRRDWGQARKWQGNYLAVTAENDACLPYITSVTGLKTKDKFHKVVFSSFVKKVNKHNQSADRVLVITDKNIYKMDNKHFKTLRTPIPISDLTGISVSPGPDQLVVLHLRGNNDLVVCLSNPKSQIDGNRAGELVGTVVRQWNRSQKRDLRVMVASQLQCMLGNKPRTVSVECTSNVTNPAFKKAPNNTLVLLWPQTNNA</sequence>
<dbReference type="SMART" id="SM00242">
    <property type="entry name" value="MYSc"/>
    <property type="match status" value="1"/>
</dbReference>
<dbReference type="InterPro" id="IPR027417">
    <property type="entry name" value="P-loop_NTPase"/>
</dbReference>
<keyword evidence="5 8" id="KW-0518">Myosin</keyword>
<dbReference type="InterPro" id="IPR001609">
    <property type="entry name" value="Myosin_head_motor_dom-like"/>
</dbReference>
<feature type="domain" description="TH1" evidence="10">
    <location>
        <begin position="808"/>
        <end position="1003"/>
    </location>
</feature>
<dbReference type="InterPro" id="IPR010926">
    <property type="entry name" value="Myosin_TH1"/>
</dbReference>
<evidence type="ECO:0000256" key="7">
    <source>
        <dbReference type="ARBA" id="ARBA00023203"/>
    </source>
</evidence>
<dbReference type="Gene3D" id="1.20.58.530">
    <property type="match status" value="1"/>
</dbReference>
<feature type="region of interest" description="Actin-binding" evidence="8">
    <location>
        <begin position="568"/>
        <end position="590"/>
    </location>
</feature>
<keyword evidence="6 8" id="KW-0505">Motor protein</keyword>
<dbReference type="GO" id="GO:0030048">
    <property type="term" value="P:actin filament-based movement"/>
    <property type="evidence" value="ECO:0007669"/>
    <property type="project" value="TreeGrafter"/>
</dbReference>
<name>A0A131XZ66_IXORI</name>
<dbReference type="GO" id="GO:0005524">
    <property type="term" value="F:ATP binding"/>
    <property type="evidence" value="ECO:0007669"/>
    <property type="project" value="UniProtKB-UniRule"/>
</dbReference>
<organism evidence="11">
    <name type="scientific">Ixodes ricinus</name>
    <name type="common">Common tick</name>
    <name type="synonym">Acarus ricinus</name>
    <dbReference type="NCBI Taxonomy" id="34613"/>
    <lineage>
        <taxon>Eukaryota</taxon>
        <taxon>Metazoa</taxon>
        <taxon>Ecdysozoa</taxon>
        <taxon>Arthropoda</taxon>
        <taxon>Chelicerata</taxon>
        <taxon>Arachnida</taxon>
        <taxon>Acari</taxon>
        <taxon>Parasitiformes</taxon>
        <taxon>Ixodida</taxon>
        <taxon>Ixodoidea</taxon>
        <taxon>Ixodidae</taxon>
        <taxon>Ixodinae</taxon>
        <taxon>Ixodes</taxon>
    </lineage>
</organism>
<dbReference type="Pfam" id="PF00063">
    <property type="entry name" value="Myosin_head"/>
    <property type="match status" value="1"/>
</dbReference>
<dbReference type="PROSITE" id="PS50096">
    <property type="entry name" value="IQ"/>
    <property type="match status" value="2"/>
</dbReference>
<dbReference type="CDD" id="cd01378">
    <property type="entry name" value="MYSc_Myo1"/>
    <property type="match status" value="1"/>
</dbReference>